<dbReference type="SUPFAM" id="SSF48366">
    <property type="entry name" value="Ras GEF"/>
    <property type="match status" value="2"/>
</dbReference>
<dbReference type="OrthoDB" id="9808951at2759"/>
<dbReference type="GeneID" id="123392540"/>
<dbReference type="GO" id="GO:0005085">
    <property type="term" value="F:guanyl-nucleotide exchange factor activity"/>
    <property type="evidence" value="ECO:0007669"/>
    <property type="project" value="UniProtKB-KW"/>
</dbReference>
<dbReference type="SMART" id="SM00147">
    <property type="entry name" value="RasGEF"/>
    <property type="match status" value="1"/>
</dbReference>
<keyword evidence="1" id="KW-0344">Guanine-nucleotide releasing factor</keyword>
<protein>
    <submittedName>
        <fullName evidence="5">Ral guanine nucleotide dissociation stimulator-like</fullName>
    </submittedName>
</protein>
<evidence type="ECO:0000256" key="1">
    <source>
        <dbReference type="ARBA" id="ARBA00022658"/>
    </source>
</evidence>
<feature type="compositionally biased region" description="Basic and acidic residues" evidence="2">
    <location>
        <begin position="15"/>
        <end position="29"/>
    </location>
</feature>
<gene>
    <name evidence="5" type="primary">LOC123392540</name>
</gene>
<dbReference type="AlphaFoldDB" id="A0A8U0V4S2"/>
<dbReference type="GO" id="GO:0005886">
    <property type="term" value="C:plasma membrane"/>
    <property type="evidence" value="ECO:0007669"/>
    <property type="project" value="TreeGrafter"/>
</dbReference>
<dbReference type="InterPro" id="IPR008937">
    <property type="entry name" value="Ras-like_GEF"/>
</dbReference>
<dbReference type="Gene3D" id="1.10.840.10">
    <property type="entry name" value="Ras guanine-nucleotide exchange factors catalytic domain"/>
    <property type="match status" value="2"/>
</dbReference>
<feature type="region of interest" description="Disordered" evidence="2">
    <location>
        <begin position="250"/>
        <end position="302"/>
    </location>
</feature>
<dbReference type="Proteomes" id="UP000000715">
    <property type="component" value="Unplaced"/>
</dbReference>
<proteinExistence type="predicted"/>
<dbReference type="PANTHER" id="PTHR23113:SF35">
    <property type="entry name" value="RAL GUANINE NUCLEOTIDE DISSOCIATION STIMULATOR"/>
    <property type="match status" value="1"/>
</dbReference>
<feature type="compositionally biased region" description="Basic and acidic residues" evidence="2">
    <location>
        <begin position="255"/>
        <end position="266"/>
    </location>
</feature>
<feature type="compositionally biased region" description="Gly residues" evidence="2">
    <location>
        <begin position="429"/>
        <end position="442"/>
    </location>
</feature>
<dbReference type="RefSeq" id="XP_044937914.1">
    <property type="nucleotide sequence ID" value="XM_045081979.1"/>
</dbReference>
<organism evidence="4 5">
    <name type="scientific">Mustela putorius furo</name>
    <name type="common">European domestic ferret</name>
    <name type="synonym">Mustela furo</name>
    <dbReference type="NCBI Taxonomy" id="9669"/>
    <lineage>
        <taxon>Eukaryota</taxon>
        <taxon>Metazoa</taxon>
        <taxon>Chordata</taxon>
        <taxon>Craniata</taxon>
        <taxon>Vertebrata</taxon>
        <taxon>Euteleostomi</taxon>
        <taxon>Mammalia</taxon>
        <taxon>Eutheria</taxon>
        <taxon>Laurasiatheria</taxon>
        <taxon>Carnivora</taxon>
        <taxon>Caniformia</taxon>
        <taxon>Musteloidea</taxon>
        <taxon>Mustelidae</taxon>
        <taxon>Mustelinae</taxon>
        <taxon>Mustela</taxon>
    </lineage>
</organism>
<evidence type="ECO:0000256" key="2">
    <source>
        <dbReference type="SAM" id="MobiDB-lite"/>
    </source>
</evidence>
<feature type="region of interest" description="Disordered" evidence="2">
    <location>
        <begin position="417"/>
        <end position="447"/>
    </location>
</feature>
<dbReference type="PANTHER" id="PTHR23113">
    <property type="entry name" value="GUANINE NUCLEOTIDE EXCHANGE FACTOR"/>
    <property type="match status" value="1"/>
</dbReference>
<dbReference type="InterPro" id="IPR036964">
    <property type="entry name" value="RASGEF_cat_dom_sf"/>
</dbReference>
<name>A0A8U0V4S2_MUSPF</name>
<reference evidence="5" key="1">
    <citation type="submission" date="2025-08" db="UniProtKB">
        <authorList>
            <consortium name="RefSeq"/>
        </authorList>
    </citation>
    <scope>IDENTIFICATION</scope>
    <source>
        <tissue evidence="5">Brain</tissue>
    </source>
</reference>
<dbReference type="GO" id="GO:0007265">
    <property type="term" value="P:Ras protein signal transduction"/>
    <property type="evidence" value="ECO:0007669"/>
    <property type="project" value="TreeGrafter"/>
</dbReference>
<feature type="domain" description="Ras-GEF" evidence="3">
    <location>
        <begin position="348"/>
        <end position="612"/>
    </location>
</feature>
<dbReference type="InterPro" id="IPR023578">
    <property type="entry name" value="Ras_GEF_dom_sf"/>
</dbReference>
<dbReference type="InterPro" id="IPR001895">
    <property type="entry name" value="RASGEF_cat_dom"/>
</dbReference>
<evidence type="ECO:0000313" key="4">
    <source>
        <dbReference type="Proteomes" id="UP000000715"/>
    </source>
</evidence>
<feature type="region of interest" description="Disordered" evidence="2">
    <location>
        <begin position="1"/>
        <end position="29"/>
    </location>
</feature>
<evidence type="ECO:0000313" key="5">
    <source>
        <dbReference type="RefSeq" id="XP_044937914.1"/>
    </source>
</evidence>
<accession>A0A8U0V4S2</accession>
<evidence type="ECO:0000259" key="3">
    <source>
        <dbReference type="SMART" id="SM00147"/>
    </source>
</evidence>
<keyword evidence="4" id="KW-1185">Reference proteome</keyword>
<sequence>MDGSPNHLGMLFASESEKKRGTREKWTMSKETRKCETPCLTSRETRGMLFHHVEGAGPTGAQSQRHYCSCRQCFSPLFRSFWSWGRRHQQSCTPETVNELAGDFNDSNSLDKGQVSQATQDQCCSEASSLSPDEACTMLALREGAVQRWGHSLLLSFPDRSLSNVTTMCSIYQMFTSAQQVLDQQFPSTLCPILGTWPEQTRQDIGQSLHTAHVEVKGAYVHVTWHDRDLNTHAPVPLRQRQLLQLTEAEAEAAEPAKEPPMEREATLALHQPSPSGSEPASPPPAAPELEQGLLGYGWSPGPEAQTAGPSACLGVCTPAVSAATEPTPAAEASCQPKKRLKEKEPDLLDFPPKLVAEQLTYMDAVSSWELFKKVVPHQCLGSVWSPEEQAWQRAPGTHSPGHHRPVQCCGQLHRHHVPWRPKHDSPGQGRGGGPLDPGGQGLSDPRELLLPACHPGGSAECLHPPPAEDMGQRFQEELPNIPKALQREDNPQGRELLIKTRPSNKLASLVRQLQRARKGLPKKGVVPYLGTFLCDLVVLDTAMEDYLEGNEINHRKKNKEYRVLTDIMLLQAAAENYCLEPQHPFTAWFWAVERLSEDDSYTLSCQLEPRS</sequence>